<feature type="compositionally biased region" description="Pro residues" evidence="1">
    <location>
        <begin position="883"/>
        <end position="892"/>
    </location>
</feature>
<feature type="compositionally biased region" description="Low complexity" evidence="1">
    <location>
        <begin position="502"/>
        <end position="512"/>
    </location>
</feature>
<feature type="region of interest" description="Disordered" evidence="1">
    <location>
        <begin position="1043"/>
        <end position="1080"/>
    </location>
</feature>
<organism evidence="2 3">
    <name type="scientific">Purpureocillium lilacinum</name>
    <name type="common">Paecilomyces lilacinus</name>
    <dbReference type="NCBI Taxonomy" id="33203"/>
    <lineage>
        <taxon>Eukaryota</taxon>
        <taxon>Fungi</taxon>
        <taxon>Dikarya</taxon>
        <taxon>Ascomycota</taxon>
        <taxon>Pezizomycotina</taxon>
        <taxon>Sordariomycetes</taxon>
        <taxon>Hypocreomycetidae</taxon>
        <taxon>Hypocreales</taxon>
        <taxon>Ophiocordycipitaceae</taxon>
        <taxon>Purpureocillium</taxon>
    </lineage>
</organism>
<feature type="region of interest" description="Disordered" evidence="1">
    <location>
        <begin position="1275"/>
        <end position="1364"/>
    </location>
</feature>
<feature type="compositionally biased region" description="Polar residues" evidence="1">
    <location>
        <begin position="14"/>
        <end position="26"/>
    </location>
</feature>
<feature type="region of interest" description="Disordered" evidence="1">
    <location>
        <begin position="1145"/>
        <end position="1185"/>
    </location>
</feature>
<feature type="region of interest" description="Disordered" evidence="1">
    <location>
        <begin position="785"/>
        <end position="834"/>
    </location>
</feature>
<comment type="caution">
    <text evidence="2">The sequence shown here is derived from an EMBL/GenBank/DDBJ whole genome shotgun (WGS) entry which is preliminary data.</text>
</comment>
<feature type="region of interest" description="Disordered" evidence="1">
    <location>
        <begin position="1"/>
        <end position="27"/>
    </location>
</feature>
<feature type="region of interest" description="Disordered" evidence="1">
    <location>
        <begin position="380"/>
        <end position="428"/>
    </location>
</feature>
<protein>
    <submittedName>
        <fullName evidence="2">Uncharacterized protein</fullName>
    </submittedName>
</protein>
<evidence type="ECO:0000256" key="1">
    <source>
        <dbReference type="SAM" id="MobiDB-lite"/>
    </source>
</evidence>
<evidence type="ECO:0000313" key="2">
    <source>
        <dbReference type="EMBL" id="KAK4083128.1"/>
    </source>
</evidence>
<sequence>MEGSPAREGLLHQTGENNGELGTQNAPGHITVRTGVLAAGMEYGLLLVVPTLPSALPAPAPAASGHARTCLRCRMSRHKAEARPICGLACLPGAGVQASRPGHWRKPIRLSAPHCRAVAQGGPWATAPEGLRRLPWGFGGLGAWMLQVGRSFQVRWLPRSHHTVAPTAPPTPISLHASIHPLPVCGATRPGPRLVAAIHRASLRRGRRPMTGAGWACSRAQIRLRIDPARWLPGLAVYTSASPVSVPPDCMPPPPPLSMPATNYFTYLPWDERPSHETVETEFSRSLTMEHLLLREALARHKTADREITIDVERVQGCPPPRHRRFLLVHSAGPFSYNCGFWRGPVALSVRPQHYCTTMATCVHDGNACAATRNGLVPRRRLPPPTCLPQSSHTLRLHAPSGAGPTKRPTQRSLAKAKKGWAGWQPSAADPGWRRPAILPGKFQQDVCVCCDVDWVRLWPDCLVPGKTTSPGRGWYEQTTCTRMYALAPPPHCQSTEPLVHSGKPGTGSSTGKARDGDPWLTTRAAPPRRVVRVTASLKCAANEVNLLVQAPLQGPPRQCRPHSTVTDAVLYVLELSLGTTSCVIPATMHPGATRWRRTARLGLCLVPWLAHGGGTRSSAHQVSAHLLRPVQYMHQVSRCVPGEALPELADMIDRTTGTNPVPGCACRAGSHARTLVVSPEMTAPGHCTPPNLSECAGHPVGGGAEDPAACQPSTLPGLRPGAGVVVPTFWATGQGRGPGRRRHGFRRQWLGETGGRGTPLGNAASWPVGEAKLCGPLVGRCPSHPAGAQTSRRPGVQASQAAASKLSTSHADAAWVQRSARSPPPSPLTAGLTMAAPTSHPLIRPLTSSKLKPPFQRRSHQALREPYQVCQQTRWCSHPAAPTQPPAPNPPHTDANLGPSAGAPLAASFTSCPYRLEPSTDGVDGAQHRTAPAATFKGEGTPWCGARPCSAPGWPGWLCTRSPRPRRRVKISKQCRHGIPAGPAAAVWTTLDAPLRAPCNSSAFHQAPLRKCRVRSPCLVIDCLTDPLSRCRMPSSKVLGCQGRQADTGRGASVETPYRNPGGDVGSIPPKPPTECPDQADTARHIYTCIDADSRLSRSPVQVYPRGLAPRVLRSTAPEFSGPLRPLVWEECSPPGRWWRQLPAEQQHPQGASRPEGGEPLMSPPRPQIGAHPTRGGARRGRNASRQLWMQRNWRLVGTTLRVPHKKSLTLGEGDEEASGHVIVANSLPIWPPPCHFLPRLVRYVGGGLSVLKPVDHPTTQTRLPRMHLLRCRSQGAHQPTQVTGRRERSAWPATGKGGSAVPCHVGGSQPAARNGRTDGWSPCGSPGQSLPAALTFGLDRPRLPGPDVPARCPRAHFSASSS</sequence>
<proteinExistence type="predicted"/>
<name>A0ABR0BL89_PURLI</name>
<feature type="compositionally biased region" description="Polar residues" evidence="1">
    <location>
        <begin position="789"/>
        <end position="811"/>
    </location>
</feature>
<dbReference type="Proteomes" id="UP001287286">
    <property type="component" value="Unassembled WGS sequence"/>
</dbReference>
<accession>A0ABR0BL89</accession>
<evidence type="ECO:0000313" key="3">
    <source>
        <dbReference type="Proteomes" id="UP001287286"/>
    </source>
</evidence>
<feature type="region of interest" description="Disordered" evidence="1">
    <location>
        <begin position="494"/>
        <end position="523"/>
    </location>
</feature>
<keyword evidence="3" id="KW-1185">Reference proteome</keyword>
<dbReference type="EMBL" id="JAWRVI010000060">
    <property type="protein sequence ID" value="KAK4083128.1"/>
    <property type="molecule type" value="Genomic_DNA"/>
</dbReference>
<gene>
    <name evidence="2" type="ORF">Purlil1_10940</name>
</gene>
<feature type="region of interest" description="Disordered" evidence="1">
    <location>
        <begin position="878"/>
        <end position="903"/>
    </location>
</feature>
<reference evidence="2 3" key="1">
    <citation type="journal article" date="2024" name="Microbiol. Resour. Announc.">
        <title>Genome annotations for the ascomycete fungi Trichoderma harzianum, Trichoderma aggressivum, and Purpureocillium lilacinum.</title>
        <authorList>
            <person name="Beijen E.P.W."/>
            <person name="Ohm R.A."/>
        </authorList>
    </citation>
    <scope>NUCLEOTIDE SEQUENCE [LARGE SCALE GENOMIC DNA]</scope>
    <source>
        <strain evidence="2 3">CBS 150709</strain>
    </source>
</reference>